<evidence type="ECO:0000259" key="8">
    <source>
        <dbReference type="PROSITE" id="PS51002"/>
    </source>
</evidence>
<feature type="transmembrane region" description="Helical" evidence="7">
    <location>
        <begin position="379"/>
        <end position="398"/>
    </location>
</feature>
<proteinExistence type="predicted"/>
<feature type="transmembrane region" description="Helical" evidence="7">
    <location>
        <begin position="150"/>
        <end position="170"/>
    </location>
</feature>
<protein>
    <recommendedName>
        <fullName evidence="3">Cytochrome bc1 complex cytochrome b subunit</fullName>
        <ecNumber evidence="2">7.1.1.8</ecNumber>
    </recommendedName>
    <alternativeName>
        <fullName evidence="5">Cytochrome bc1 reductase complex subunit QcrB</fullName>
    </alternativeName>
</protein>
<evidence type="ECO:0000256" key="4">
    <source>
        <dbReference type="ARBA" id="ARBA00029351"/>
    </source>
</evidence>
<feature type="transmembrane region" description="Helical" evidence="7">
    <location>
        <begin position="182"/>
        <end position="203"/>
    </location>
</feature>
<evidence type="ECO:0000313" key="9">
    <source>
        <dbReference type="EMBL" id="MFC5993414.1"/>
    </source>
</evidence>
<comment type="caution">
    <text evidence="9">The sequence shown here is derived from an EMBL/GenBank/DDBJ whole genome shotgun (WGS) entry which is preliminary data.</text>
</comment>
<evidence type="ECO:0000313" key="10">
    <source>
        <dbReference type="Proteomes" id="UP001596302"/>
    </source>
</evidence>
<comment type="catalytic activity">
    <reaction evidence="4">
        <text>a quinol + 2 Fe(III)-[cytochrome c](out) = a quinone + 2 Fe(II)-[cytochrome c](out) + 2 H(+)(out)</text>
        <dbReference type="Rhea" id="RHEA:11484"/>
        <dbReference type="Rhea" id="RHEA-COMP:10350"/>
        <dbReference type="Rhea" id="RHEA-COMP:14399"/>
        <dbReference type="ChEBI" id="CHEBI:15378"/>
        <dbReference type="ChEBI" id="CHEBI:24646"/>
        <dbReference type="ChEBI" id="CHEBI:29033"/>
        <dbReference type="ChEBI" id="CHEBI:29034"/>
        <dbReference type="ChEBI" id="CHEBI:132124"/>
        <dbReference type="EC" id="7.1.1.8"/>
    </reaction>
</comment>
<accession>A0ABW1IYX1</accession>
<feature type="transmembrane region" description="Helical" evidence="7">
    <location>
        <begin position="335"/>
        <end position="359"/>
    </location>
</feature>
<feature type="transmembrane region" description="Helical" evidence="7">
    <location>
        <begin position="54"/>
        <end position="73"/>
    </location>
</feature>
<evidence type="ECO:0000256" key="7">
    <source>
        <dbReference type="SAM" id="Phobius"/>
    </source>
</evidence>
<keyword evidence="10" id="KW-1185">Reference proteome</keyword>
<feature type="transmembrane region" description="Helical" evidence="7">
    <location>
        <begin position="215"/>
        <end position="240"/>
    </location>
</feature>
<dbReference type="InterPro" id="IPR016174">
    <property type="entry name" value="Di-haem_cyt_TM"/>
</dbReference>
<dbReference type="EC" id="7.1.1.8" evidence="2"/>
<feature type="region of interest" description="Disordered" evidence="6">
    <location>
        <begin position="479"/>
        <end position="567"/>
    </location>
</feature>
<keyword evidence="7" id="KW-1133">Transmembrane helix</keyword>
<sequence>MSSITTPTGTPGGASAKVTTALDEIDQRFHPAAGLRRQFNKVFPTHWSFMLGEIALYAFIVLLASGTYLALFFDPSMAEVVYDGPLDLLRGVTMSRAYETTLQISLEVRGGLFVRQVHHWAALLFMAAMVAHMFRTFFTGAFRKPRETNWMIGVVLVLLGFFEGLTGYSLPDDLLSGTGLRIMSGITLTVPVVGSWTHWLLFGGEFPGTEIIPRFYIAHVFLLPGILLALIAVHVGLVWYQKHTQFPGPGRTEHNVVGVRILPTFAAKGGAFFAVTVGVIGIMAGIFQINPIWHLGPYNAAQISAGSQPDWYVLFTEGMARIFPPWEFYLGNYTIPAPFLATAAFLPVLFVLAAIYPAIERKFTKDNALHNLLQRPRDAPVRTSLGVMAITFYGWLVLSGINDWIAYFFHVSLNATTWAGRLGALLVPPIAYWVTYRICLGLQRHDREVLEHGVETGIIRRLPHGAFIEVHQPLAGADSHGHPIPLEYQGAPVPKRMNQLGSAGAPVPGSLLTPDPVEESAALERARTEEEAAERARHDGGGEGAVEHESAALAGVPEGGRPQGTTD</sequence>
<feature type="transmembrane region" description="Helical" evidence="7">
    <location>
        <begin position="117"/>
        <end position="138"/>
    </location>
</feature>
<feature type="compositionally biased region" description="Basic and acidic residues" evidence="6">
    <location>
        <begin position="522"/>
        <end position="550"/>
    </location>
</feature>
<dbReference type="Gene3D" id="1.20.810.10">
    <property type="entry name" value="Cytochrome Bc1 Complex, Chain C"/>
    <property type="match status" value="1"/>
</dbReference>
<evidence type="ECO:0000256" key="5">
    <source>
        <dbReference type="ARBA" id="ARBA00029568"/>
    </source>
</evidence>
<feature type="transmembrane region" description="Helical" evidence="7">
    <location>
        <begin position="270"/>
        <end position="290"/>
    </location>
</feature>
<dbReference type="PROSITE" id="PS51002">
    <property type="entry name" value="CYTB_NTER"/>
    <property type="match status" value="1"/>
</dbReference>
<feature type="transmembrane region" description="Helical" evidence="7">
    <location>
        <begin position="418"/>
        <end position="439"/>
    </location>
</feature>
<gene>
    <name evidence="9" type="ORF">ACFQE5_04195</name>
</gene>
<feature type="compositionally biased region" description="Gly residues" evidence="6">
    <location>
        <begin position="557"/>
        <end position="567"/>
    </location>
</feature>
<dbReference type="EMBL" id="JBHSQW010000009">
    <property type="protein sequence ID" value="MFC5993414.1"/>
    <property type="molecule type" value="Genomic_DNA"/>
</dbReference>
<dbReference type="InterPro" id="IPR027387">
    <property type="entry name" value="Cytb/b6-like_sf"/>
</dbReference>
<dbReference type="PANTHER" id="PTHR19271">
    <property type="entry name" value="CYTOCHROME B"/>
    <property type="match status" value="1"/>
</dbReference>
<dbReference type="RefSeq" id="WP_379582949.1">
    <property type="nucleotide sequence ID" value="NZ_JBHSQW010000009.1"/>
</dbReference>
<organism evidence="9 10">
    <name type="scientific">Pseudonocardia hispaniensis</name>
    <dbReference type="NCBI Taxonomy" id="904933"/>
    <lineage>
        <taxon>Bacteria</taxon>
        <taxon>Bacillati</taxon>
        <taxon>Actinomycetota</taxon>
        <taxon>Actinomycetes</taxon>
        <taxon>Pseudonocardiales</taxon>
        <taxon>Pseudonocardiaceae</taxon>
        <taxon>Pseudonocardia</taxon>
    </lineage>
</organism>
<dbReference type="SUPFAM" id="SSF81342">
    <property type="entry name" value="Transmembrane di-heme cytochromes"/>
    <property type="match status" value="1"/>
</dbReference>
<name>A0ABW1IYX1_9PSEU</name>
<evidence type="ECO:0000256" key="2">
    <source>
        <dbReference type="ARBA" id="ARBA00012951"/>
    </source>
</evidence>
<dbReference type="Pfam" id="PF13631">
    <property type="entry name" value="Cytochrom_B_N_2"/>
    <property type="match status" value="1"/>
</dbReference>
<keyword evidence="7" id="KW-0812">Transmembrane</keyword>
<comment type="cofactor">
    <cofactor evidence="1">
        <name>heme</name>
        <dbReference type="ChEBI" id="CHEBI:30413"/>
    </cofactor>
</comment>
<reference evidence="10" key="1">
    <citation type="journal article" date="2019" name="Int. J. Syst. Evol. Microbiol.">
        <title>The Global Catalogue of Microorganisms (GCM) 10K type strain sequencing project: providing services to taxonomists for standard genome sequencing and annotation.</title>
        <authorList>
            <consortium name="The Broad Institute Genomics Platform"/>
            <consortium name="The Broad Institute Genome Sequencing Center for Infectious Disease"/>
            <person name="Wu L."/>
            <person name="Ma J."/>
        </authorList>
    </citation>
    <scope>NUCLEOTIDE SEQUENCE [LARGE SCALE GENOMIC DNA]</scope>
    <source>
        <strain evidence="10">CCM 8391</strain>
    </source>
</reference>
<evidence type="ECO:0000256" key="6">
    <source>
        <dbReference type="SAM" id="MobiDB-lite"/>
    </source>
</evidence>
<dbReference type="PANTHER" id="PTHR19271:SF16">
    <property type="entry name" value="CYTOCHROME B"/>
    <property type="match status" value="1"/>
</dbReference>
<evidence type="ECO:0000256" key="3">
    <source>
        <dbReference type="ARBA" id="ARBA00016116"/>
    </source>
</evidence>
<keyword evidence="7" id="KW-0472">Membrane</keyword>
<dbReference type="Proteomes" id="UP001596302">
    <property type="component" value="Unassembled WGS sequence"/>
</dbReference>
<evidence type="ECO:0000256" key="1">
    <source>
        <dbReference type="ARBA" id="ARBA00001971"/>
    </source>
</evidence>
<feature type="domain" description="Cytochrome b/b6 N-terminal region profile" evidence="8">
    <location>
        <begin position="21"/>
        <end position="247"/>
    </location>
</feature>
<dbReference type="InterPro" id="IPR005797">
    <property type="entry name" value="Cyt_b/b6_N"/>
</dbReference>